<dbReference type="CDD" id="cd00143">
    <property type="entry name" value="PP2Cc"/>
    <property type="match status" value="1"/>
</dbReference>
<keyword evidence="3" id="KW-1185">Reference proteome</keyword>
<dbReference type="SMART" id="SM00332">
    <property type="entry name" value="PP2Cc"/>
    <property type="match status" value="1"/>
</dbReference>
<dbReference type="NCBIfam" id="NF011149">
    <property type="entry name" value="PRK14559.1"/>
    <property type="match status" value="1"/>
</dbReference>
<protein>
    <submittedName>
        <fullName evidence="2">Serine/threonine phosphatase</fullName>
    </submittedName>
</protein>
<dbReference type="Gene3D" id="3.60.40.10">
    <property type="entry name" value="PPM-type phosphatase domain"/>
    <property type="match status" value="1"/>
</dbReference>
<dbReference type="RefSeq" id="WP_393012550.1">
    <property type="nucleotide sequence ID" value="NZ_JAZAQF010000057.1"/>
</dbReference>
<accession>A0ABW7C9I5</accession>
<evidence type="ECO:0000313" key="3">
    <source>
        <dbReference type="Proteomes" id="UP001604335"/>
    </source>
</evidence>
<dbReference type="InterPro" id="IPR001932">
    <property type="entry name" value="PPM-type_phosphatase-like_dom"/>
</dbReference>
<dbReference type="InterPro" id="IPR015655">
    <property type="entry name" value="PP2C"/>
</dbReference>
<evidence type="ECO:0000259" key="1">
    <source>
        <dbReference type="PROSITE" id="PS51746"/>
    </source>
</evidence>
<dbReference type="InterPro" id="IPR036457">
    <property type="entry name" value="PPM-type-like_dom_sf"/>
</dbReference>
<dbReference type="EMBL" id="JAZAQF010000057">
    <property type="protein sequence ID" value="MFG3817810.1"/>
    <property type="molecule type" value="Genomic_DNA"/>
</dbReference>
<dbReference type="Pfam" id="PF12773">
    <property type="entry name" value="DZR"/>
    <property type="match status" value="1"/>
</dbReference>
<dbReference type="SUPFAM" id="SSF81606">
    <property type="entry name" value="PP2C-like"/>
    <property type="match status" value="1"/>
</dbReference>
<dbReference type="Proteomes" id="UP001604335">
    <property type="component" value="Unassembled WGS sequence"/>
</dbReference>
<dbReference type="InterPro" id="IPR025874">
    <property type="entry name" value="DZR"/>
</dbReference>
<gene>
    <name evidence="2" type="ORF">VPK24_09200</name>
</gene>
<dbReference type="PROSITE" id="PS51746">
    <property type="entry name" value="PPM_2"/>
    <property type="match status" value="1"/>
</dbReference>
<dbReference type="SMART" id="SM00331">
    <property type="entry name" value="PP2C_SIG"/>
    <property type="match status" value="1"/>
</dbReference>
<dbReference type="PANTHER" id="PTHR13832">
    <property type="entry name" value="PROTEIN PHOSPHATASE 2C"/>
    <property type="match status" value="1"/>
</dbReference>
<reference evidence="3" key="1">
    <citation type="journal article" date="2024" name="Algal Res.">
        <title>Biochemical, toxicological and genomic investigation of a high-biomass producing Limnothrix strain isolated from Italian shallow drinking water reservoir.</title>
        <authorList>
            <person name="Simonazzi M."/>
            <person name="Shishido T.K."/>
            <person name="Delbaje E."/>
            <person name="Wahlsten M."/>
            <person name="Fewer D.P."/>
            <person name="Sivonen K."/>
            <person name="Pezzolesi L."/>
            <person name="Pistocchi R."/>
        </authorList>
    </citation>
    <scope>NUCLEOTIDE SEQUENCE [LARGE SCALE GENOMIC DNA]</scope>
    <source>
        <strain evidence="3">LRLZ20PSL1</strain>
    </source>
</reference>
<dbReference type="PANTHER" id="PTHR13832:SF827">
    <property type="entry name" value="PROTEIN PHOSPHATASE 1L"/>
    <property type="match status" value="1"/>
</dbReference>
<feature type="domain" description="PPM-type phosphatase" evidence="1">
    <location>
        <begin position="371"/>
        <end position="633"/>
    </location>
</feature>
<evidence type="ECO:0000313" key="2">
    <source>
        <dbReference type="EMBL" id="MFG3817810.1"/>
    </source>
</evidence>
<name>A0ABW7C9I5_9CYAN</name>
<organism evidence="2 3">
    <name type="scientific">Limnothrix redekei LRLZ20PSL1</name>
    <dbReference type="NCBI Taxonomy" id="3112953"/>
    <lineage>
        <taxon>Bacteria</taxon>
        <taxon>Bacillati</taxon>
        <taxon>Cyanobacteriota</taxon>
        <taxon>Cyanophyceae</taxon>
        <taxon>Pseudanabaenales</taxon>
        <taxon>Pseudanabaenaceae</taxon>
        <taxon>Limnothrix</taxon>
    </lineage>
</organism>
<comment type="caution">
    <text evidence="2">The sequence shown here is derived from an EMBL/GenBank/DDBJ whole genome shotgun (WGS) entry which is preliminary data.</text>
</comment>
<proteinExistence type="predicted"/>
<sequence>MQICPQCQCENPDDNKYCQQCGASLDRLLCPECGTENPVGQLTCSDCGEAIGTVLQALLVPPEPDAAWPNPPETNDPDQPFLRYRPLTPIRAIDASAQYQTQVLDQQPYRLRFFDRWLHQPIEGDAEPTLPPSSQPATYELSIESQIPSIAQPYLLLDSQLGQRLPQVYDTWQGEGWQVLLIEDRSDWKSLSDLWRDPDTPTLQVLHDLYEMLDLWEELIPVQCTASLLVLDNLCVDEDSVLSLKRLHDPTAHPEQPTAASSLTHLGEAWLQLLTQAEHPGADSLINLAQLIARGQFTSPDVVRQHLRLIADNLEQKSPVAAAAASLNESVAMPPSSVVPSGGNPLVNLPLSSLRDDDEDDTPTIVLPMKLSSLDEAGRTDIGRQRDHNEDYFGIYTNFQRLETPNGRTVRAHNLYILCDGMGGHASGEVASHLAVKTLQDYFQTNWQNEMPPIEAIREGIFIANQAIYDENQSEQRSGSGRMGTTLVLVLVHNSKVAVAHVGDSRLYRLTRRRGLEQITTDHEVGQREIQRGIDPDAAYSRPDAYQLTQALGPRDNTGVDPEIQFLDLDEDALLLLCSDGLSDNDLIETHWQTHLAPLISSRANLDQGVAQLVELANQHNGHDNITALLIRAKVQPNMDSMLM</sequence>
<dbReference type="Pfam" id="PF13672">
    <property type="entry name" value="PP2C_2"/>
    <property type="match status" value="1"/>
</dbReference>